<dbReference type="GO" id="GO:0046983">
    <property type="term" value="F:protein dimerization activity"/>
    <property type="evidence" value="ECO:0007669"/>
    <property type="project" value="InterPro"/>
</dbReference>
<proteinExistence type="predicted"/>
<comment type="caution">
    <text evidence="2">The sequence shown here is derived from an EMBL/GenBank/DDBJ whole genome shotgun (WGS) entry which is preliminary data.</text>
</comment>
<name>A0A9P7KGY3_9AGAR</name>
<dbReference type="Pfam" id="PF05699">
    <property type="entry name" value="Dimer_Tnp_hAT"/>
    <property type="match status" value="1"/>
</dbReference>
<dbReference type="OrthoDB" id="3359487at2759"/>
<keyword evidence="3" id="KW-1185">Reference proteome</keyword>
<accession>A0A9P7KGY3</accession>
<reference evidence="2" key="1">
    <citation type="submission" date="2021-02" db="EMBL/GenBank/DDBJ databases">
        <authorList>
            <person name="Nieuwenhuis M."/>
            <person name="Van De Peppel L.J.J."/>
        </authorList>
    </citation>
    <scope>NUCLEOTIDE SEQUENCE</scope>
    <source>
        <strain evidence="2">D49</strain>
    </source>
</reference>
<dbReference type="SUPFAM" id="SSF53098">
    <property type="entry name" value="Ribonuclease H-like"/>
    <property type="match status" value="1"/>
</dbReference>
<organism evidence="2 3">
    <name type="scientific">Sphagnurus paluster</name>
    <dbReference type="NCBI Taxonomy" id="117069"/>
    <lineage>
        <taxon>Eukaryota</taxon>
        <taxon>Fungi</taxon>
        <taxon>Dikarya</taxon>
        <taxon>Basidiomycota</taxon>
        <taxon>Agaricomycotina</taxon>
        <taxon>Agaricomycetes</taxon>
        <taxon>Agaricomycetidae</taxon>
        <taxon>Agaricales</taxon>
        <taxon>Tricholomatineae</taxon>
        <taxon>Lyophyllaceae</taxon>
        <taxon>Sphagnurus</taxon>
    </lineage>
</organism>
<reference evidence="2" key="2">
    <citation type="submission" date="2021-10" db="EMBL/GenBank/DDBJ databases">
        <title>Phylogenomics reveals ancestral predisposition of the termite-cultivated fungus Termitomyces towards a domesticated lifestyle.</title>
        <authorList>
            <person name="Auxier B."/>
            <person name="Grum-Grzhimaylo A."/>
            <person name="Cardenas M.E."/>
            <person name="Lodge J.D."/>
            <person name="Laessoe T."/>
            <person name="Pedersen O."/>
            <person name="Smith M.E."/>
            <person name="Kuyper T.W."/>
            <person name="Franco-Molano E.A."/>
            <person name="Baroni T.J."/>
            <person name="Aanen D.K."/>
        </authorList>
    </citation>
    <scope>NUCLEOTIDE SEQUENCE</scope>
    <source>
        <strain evidence="2">D49</strain>
    </source>
</reference>
<sequence length="389" mass="43862">MAHCPFCQTKFSSSSYVHQHQKQTPSCLKLLKIQFASAVKSQKARRKQKLIDKETPAIVDGAVQQLEIPDIGITADSNFGQDLAAPVFEDSDKVDVDAVSPQRIVEVDDVDAPKQRQYWTQSLPAAYNAGASKGTGKTPFEKIRDEEILRGAEVLVVIIKGTVYPQVLDKGKGRVGVGTRLREYELSNDEWDLAAQLCNALKVFKDATLFFSREGTPNLATVIPAMDHIDEVLATNALDNAKFSRPLQAALAMGKNTLNRYYSKTDDSDIYRVVMILHPRHKLSYFQRAKWEDEWINDATKVVRRIFNNRYKGRFGAPQPTPHVMSTSGNRFDNLPSMLGPCQGDTRDELDRYLSTEPVYVADALAWWIERRDDYPCLSRMAIDFLTIP</sequence>
<dbReference type="InterPro" id="IPR008906">
    <property type="entry name" value="HATC_C_dom"/>
</dbReference>
<evidence type="ECO:0000313" key="3">
    <source>
        <dbReference type="Proteomes" id="UP000717328"/>
    </source>
</evidence>
<gene>
    <name evidence="2" type="ORF">H0H81_006120</name>
</gene>
<dbReference type="PANTHER" id="PTHR23272:SF104">
    <property type="entry name" value="HAT FAMILY DIMERISATION DOMAIN CONTAINING PROTEIN, EXPRESSED"/>
    <property type="match status" value="1"/>
</dbReference>
<dbReference type="EMBL" id="JABCKI010001556">
    <property type="protein sequence ID" value="KAG5649124.1"/>
    <property type="molecule type" value="Genomic_DNA"/>
</dbReference>
<dbReference type="AlphaFoldDB" id="A0A9P7KGY3"/>
<protein>
    <recommendedName>
        <fullName evidence="1">HAT C-terminal dimerisation domain-containing protein</fullName>
    </recommendedName>
</protein>
<dbReference type="Proteomes" id="UP000717328">
    <property type="component" value="Unassembled WGS sequence"/>
</dbReference>
<evidence type="ECO:0000313" key="2">
    <source>
        <dbReference type="EMBL" id="KAG5649124.1"/>
    </source>
</evidence>
<evidence type="ECO:0000259" key="1">
    <source>
        <dbReference type="Pfam" id="PF05699"/>
    </source>
</evidence>
<feature type="domain" description="HAT C-terminal dimerisation" evidence="1">
    <location>
        <begin position="349"/>
        <end position="389"/>
    </location>
</feature>
<dbReference type="InterPro" id="IPR012337">
    <property type="entry name" value="RNaseH-like_sf"/>
</dbReference>
<dbReference type="PANTHER" id="PTHR23272">
    <property type="entry name" value="BED FINGER-RELATED"/>
    <property type="match status" value="1"/>
</dbReference>
<feature type="non-terminal residue" evidence="2">
    <location>
        <position position="389"/>
    </location>
</feature>